<dbReference type="OrthoDB" id="1607513at2759"/>
<dbReference type="Proteomes" id="UP000719766">
    <property type="component" value="Unassembled WGS sequence"/>
</dbReference>
<name>A0A9P7DCU6_9AGAM</name>
<proteinExistence type="predicted"/>
<evidence type="ECO:0000313" key="1">
    <source>
        <dbReference type="EMBL" id="KAG1787226.1"/>
    </source>
</evidence>
<reference evidence="1" key="1">
    <citation type="journal article" date="2020" name="New Phytol.">
        <title>Comparative genomics reveals dynamic genome evolution in host specialist ectomycorrhizal fungi.</title>
        <authorList>
            <person name="Lofgren L.A."/>
            <person name="Nguyen N.H."/>
            <person name="Vilgalys R."/>
            <person name="Ruytinx J."/>
            <person name="Liao H.L."/>
            <person name="Branco S."/>
            <person name="Kuo A."/>
            <person name="LaButti K."/>
            <person name="Lipzen A."/>
            <person name="Andreopoulos W."/>
            <person name="Pangilinan J."/>
            <person name="Riley R."/>
            <person name="Hundley H."/>
            <person name="Na H."/>
            <person name="Barry K."/>
            <person name="Grigoriev I.V."/>
            <person name="Stajich J.E."/>
            <person name="Kennedy P.G."/>
        </authorList>
    </citation>
    <scope>NUCLEOTIDE SEQUENCE</scope>
    <source>
        <strain evidence="1">S12</strain>
    </source>
</reference>
<dbReference type="AlphaFoldDB" id="A0A9P7DCU6"/>
<accession>A0A9P7DCU6</accession>
<dbReference type="GeneID" id="64589931"/>
<feature type="non-terminal residue" evidence="1">
    <location>
        <position position="1"/>
    </location>
</feature>
<evidence type="ECO:0000313" key="2">
    <source>
        <dbReference type="Proteomes" id="UP000719766"/>
    </source>
</evidence>
<dbReference type="EMBL" id="JABBWE010000082">
    <property type="protein sequence ID" value="KAG1787226.1"/>
    <property type="molecule type" value="Genomic_DNA"/>
</dbReference>
<dbReference type="RefSeq" id="XP_041154594.1">
    <property type="nucleotide sequence ID" value="XM_041296167.1"/>
</dbReference>
<comment type="caution">
    <text evidence="1">The sequence shown here is derived from an EMBL/GenBank/DDBJ whole genome shotgun (WGS) entry which is preliminary data.</text>
</comment>
<sequence>LLYLGEGKIQDKNLPHRTKLTEMILQEFRTEYCKVRNDLKNALGRISHTTDLWSDPNLDSFMALTAHFMARD</sequence>
<protein>
    <submittedName>
        <fullName evidence="1">Uncharacterized protein</fullName>
    </submittedName>
</protein>
<keyword evidence="2" id="KW-1185">Reference proteome</keyword>
<feature type="non-terminal residue" evidence="1">
    <location>
        <position position="72"/>
    </location>
</feature>
<organism evidence="1 2">
    <name type="scientific">Suillus plorans</name>
    <dbReference type="NCBI Taxonomy" id="116603"/>
    <lineage>
        <taxon>Eukaryota</taxon>
        <taxon>Fungi</taxon>
        <taxon>Dikarya</taxon>
        <taxon>Basidiomycota</taxon>
        <taxon>Agaricomycotina</taxon>
        <taxon>Agaricomycetes</taxon>
        <taxon>Agaricomycetidae</taxon>
        <taxon>Boletales</taxon>
        <taxon>Suillineae</taxon>
        <taxon>Suillaceae</taxon>
        <taxon>Suillus</taxon>
    </lineage>
</organism>
<gene>
    <name evidence="1" type="ORF">HD556DRAFT_1190790</name>
</gene>